<proteinExistence type="predicted"/>
<dbReference type="Gene3D" id="1.25.40.10">
    <property type="entry name" value="Tetratricopeptide repeat domain"/>
    <property type="match status" value="1"/>
</dbReference>
<protein>
    <recommendedName>
        <fullName evidence="3">Tetratricopeptide repeat protein</fullName>
    </recommendedName>
</protein>
<gene>
    <name evidence="1" type="ORF">Aconfl_36240</name>
</gene>
<evidence type="ECO:0000313" key="2">
    <source>
        <dbReference type="Proteomes" id="UP001338309"/>
    </source>
</evidence>
<evidence type="ECO:0000313" key="1">
    <source>
        <dbReference type="EMBL" id="GMQ30981.1"/>
    </source>
</evidence>
<dbReference type="InterPro" id="IPR011990">
    <property type="entry name" value="TPR-like_helical_dom_sf"/>
</dbReference>
<reference evidence="1 2" key="1">
    <citation type="submission" date="2023-08" db="EMBL/GenBank/DDBJ databases">
        <title>Draft genome sequence of Algoriphagus confluentis.</title>
        <authorList>
            <person name="Takatani N."/>
            <person name="Hosokawa M."/>
            <person name="Sawabe T."/>
        </authorList>
    </citation>
    <scope>NUCLEOTIDE SEQUENCE [LARGE SCALE GENOMIC DNA]</scope>
    <source>
        <strain evidence="1 2">NBRC 111222</strain>
    </source>
</reference>
<evidence type="ECO:0008006" key="3">
    <source>
        <dbReference type="Google" id="ProtNLM"/>
    </source>
</evidence>
<accession>A0ABQ6PSK6</accession>
<sequence>MPVFPISKLSVRLFSYLTIFLWLSGYCSESLARTVPESKYLNNATVYPYKLKLEGDSLRFEVQGNIPIASVMAIRNSKLKLYFVSQSRKMELGEIPLIREGTVFRFEKGYSLFFEDWMLGASLELQFVQQKRSGEEVLEKRLLTKGVLAPQLMVKLGEVYSDEPIPEVGAYILSGQTDKDAAQKGEFVVYFDPGASQLKKNAAYQSTLNELDVFLQNFPLLQSFKITGLQSPETSEGKSSQLGMARASAVKKGLADRLQAFPDSLIRIDSRWNDWFDLRLLLRDYEGISTQRKDEMYAVLMNRESFQDQYSRLVKIPGFSQVQKDLFPKLRAVKIEIVAKPRKGLTMEQTRKLNVALKNTTSGSLLTLEEWIQAAEATNSLDEKALIYSKMTEYFHSPLPYNNMAVVRMRQAQRTLDYGSKEILWDEADRLLVQAYRVEANPYSLHNQGQILALKGNYWDAYKKLSEASVGIQNKDLVRRNEALRGALDILRGDYKLATLRFDYEFSDPKDYFNKGLAFYLIEDFSEANAAFEESVILGRSFGYGYYGLAMIAAGSGQAEIALIHLKRAVESNRQLAEKAFQDPVFQELRETEEFFSVFNSRR</sequence>
<comment type="caution">
    <text evidence="1">The sequence shown here is derived from an EMBL/GenBank/DDBJ whole genome shotgun (WGS) entry which is preliminary data.</text>
</comment>
<dbReference type="InterPro" id="IPR036737">
    <property type="entry name" value="OmpA-like_sf"/>
</dbReference>
<dbReference type="Proteomes" id="UP001338309">
    <property type="component" value="Unassembled WGS sequence"/>
</dbReference>
<dbReference type="SUPFAM" id="SSF48452">
    <property type="entry name" value="TPR-like"/>
    <property type="match status" value="1"/>
</dbReference>
<dbReference type="Gene3D" id="3.30.1330.60">
    <property type="entry name" value="OmpA-like domain"/>
    <property type="match status" value="1"/>
</dbReference>
<organism evidence="1 2">
    <name type="scientific">Algoriphagus confluentis</name>
    <dbReference type="NCBI Taxonomy" id="1697556"/>
    <lineage>
        <taxon>Bacteria</taxon>
        <taxon>Pseudomonadati</taxon>
        <taxon>Bacteroidota</taxon>
        <taxon>Cytophagia</taxon>
        <taxon>Cytophagales</taxon>
        <taxon>Cyclobacteriaceae</taxon>
        <taxon>Algoriphagus</taxon>
    </lineage>
</organism>
<dbReference type="EMBL" id="BTPD01000013">
    <property type="protein sequence ID" value="GMQ30981.1"/>
    <property type="molecule type" value="Genomic_DNA"/>
</dbReference>
<name>A0ABQ6PSK6_9BACT</name>
<keyword evidence="2" id="KW-1185">Reference proteome</keyword>
<dbReference type="NCBIfam" id="NF047558">
    <property type="entry name" value="TPR_END_plus"/>
    <property type="match status" value="1"/>
</dbReference>